<keyword evidence="4" id="KW-0547">Nucleotide-binding</keyword>
<dbReference type="Pfam" id="PF03129">
    <property type="entry name" value="HGTP_anticodon"/>
    <property type="match status" value="1"/>
</dbReference>
<dbReference type="InterPro" id="IPR045864">
    <property type="entry name" value="aa-tRNA-synth_II/BPL/LPL"/>
</dbReference>
<accession>A0AA39LVE2</accession>
<keyword evidence="5" id="KW-0067">ATP-binding</keyword>
<keyword evidence="7" id="KW-0030">Aminoacyl-tRNA synthetase</keyword>
<dbReference type="Pfam" id="PF04155">
    <property type="entry name" value="Ground-like"/>
    <property type="match status" value="1"/>
</dbReference>
<gene>
    <name evidence="11" type="ORF">QR680_005294</name>
</gene>
<feature type="region of interest" description="Disordered" evidence="9">
    <location>
        <begin position="592"/>
        <end position="675"/>
    </location>
</feature>
<evidence type="ECO:0000256" key="5">
    <source>
        <dbReference type="ARBA" id="ARBA00022840"/>
    </source>
</evidence>
<dbReference type="InterPro" id="IPR006195">
    <property type="entry name" value="aa-tRNA-synth_II"/>
</dbReference>
<proteinExistence type="inferred from homology"/>
<reference evidence="11" key="1">
    <citation type="submission" date="2023-06" db="EMBL/GenBank/DDBJ databases">
        <title>Genomic analysis of the entomopathogenic nematode Steinernema hermaphroditum.</title>
        <authorList>
            <person name="Schwarz E.M."/>
            <person name="Heppert J.K."/>
            <person name="Baniya A."/>
            <person name="Schwartz H.T."/>
            <person name="Tan C.-H."/>
            <person name="Antoshechkin I."/>
            <person name="Sternberg P.W."/>
            <person name="Goodrich-Blair H."/>
            <person name="Dillman A.R."/>
        </authorList>
    </citation>
    <scope>NUCLEOTIDE SEQUENCE</scope>
    <source>
        <strain evidence="11">PS9179</strain>
        <tissue evidence="11">Whole animal</tissue>
    </source>
</reference>
<dbReference type="NCBIfam" id="TIGR00442">
    <property type="entry name" value="hisS"/>
    <property type="match status" value="1"/>
</dbReference>
<comment type="similarity">
    <text evidence="1">Belongs to the class-II aminoacyl-tRNA synthetase family.</text>
</comment>
<evidence type="ECO:0000256" key="1">
    <source>
        <dbReference type="ARBA" id="ARBA00008226"/>
    </source>
</evidence>
<keyword evidence="12" id="KW-1185">Reference proteome</keyword>
<dbReference type="InterPro" id="IPR041715">
    <property type="entry name" value="HisRS-like_core"/>
</dbReference>
<dbReference type="GO" id="GO:0002119">
    <property type="term" value="P:nematode larval development"/>
    <property type="evidence" value="ECO:0007669"/>
    <property type="project" value="TreeGrafter"/>
</dbReference>
<dbReference type="InterPro" id="IPR033656">
    <property type="entry name" value="HisRS_anticodon"/>
</dbReference>
<dbReference type="InterPro" id="IPR015807">
    <property type="entry name" value="His-tRNA-ligase"/>
</dbReference>
<dbReference type="PROSITE" id="PS50862">
    <property type="entry name" value="AA_TRNA_LIGASE_II"/>
    <property type="match status" value="1"/>
</dbReference>
<dbReference type="PANTHER" id="PTHR11476:SF7">
    <property type="entry name" value="HISTIDINE--TRNA LIGASE"/>
    <property type="match status" value="1"/>
</dbReference>
<dbReference type="PANTHER" id="PTHR11476">
    <property type="entry name" value="HISTIDYL-TRNA SYNTHETASE"/>
    <property type="match status" value="1"/>
</dbReference>
<evidence type="ECO:0000256" key="8">
    <source>
        <dbReference type="ARBA" id="ARBA00047639"/>
    </source>
</evidence>
<protein>
    <recommendedName>
        <fullName evidence="2">histidine--tRNA ligase</fullName>
        <ecNumber evidence="2">6.1.1.21</ecNumber>
    </recommendedName>
</protein>
<evidence type="ECO:0000256" key="2">
    <source>
        <dbReference type="ARBA" id="ARBA00012815"/>
    </source>
</evidence>
<name>A0AA39LVE2_9BILA</name>
<dbReference type="EMBL" id="JAUCMV010000003">
    <property type="protein sequence ID" value="KAK0410734.1"/>
    <property type="molecule type" value="Genomic_DNA"/>
</dbReference>
<keyword evidence="3" id="KW-0436">Ligase</keyword>
<dbReference type="SUPFAM" id="SSF55681">
    <property type="entry name" value="Class II aaRS and biotin synthetases"/>
    <property type="match status" value="1"/>
</dbReference>
<dbReference type="GO" id="GO:0005829">
    <property type="term" value="C:cytosol"/>
    <property type="evidence" value="ECO:0007669"/>
    <property type="project" value="TreeGrafter"/>
</dbReference>
<dbReference type="GO" id="GO:0032543">
    <property type="term" value="P:mitochondrial translation"/>
    <property type="evidence" value="ECO:0007669"/>
    <property type="project" value="TreeGrafter"/>
</dbReference>
<dbReference type="InterPro" id="IPR007284">
    <property type="entry name" value="Ground-like_dom"/>
</dbReference>
<dbReference type="GO" id="GO:0006427">
    <property type="term" value="P:histidyl-tRNA aminoacylation"/>
    <property type="evidence" value="ECO:0007669"/>
    <property type="project" value="InterPro"/>
</dbReference>
<dbReference type="EC" id="6.1.1.21" evidence="2"/>
<dbReference type="CDD" id="cd00859">
    <property type="entry name" value="HisRS_anticodon"/>
    <property type="match status" value="1"/>
</dbReference>
<dbReference type="GO" id="GO:0003723">
    <property type="term" value="F:RNA binding"/>
    <property type="evidence" value="ECO:0007669"/>
    <property type="project" value="TreeGrafter"/>
</dbReference>
<dbReference type="AlphaFoldDB" id="A0AA39LVE2"/>
<sequence length="773" mass="86583">MMTLCTTAKCLAFYIMESGSEEDATCAVAQEDIVSAMLKVPKGTRDYAPAETRIRQEVIDIAVQHYKRHGAVTFDTPVFEMRSLLQKEDQYGEETKLIYNLEDQGGEEYSLRYDLTVPLARYVGMNKLGEFKRYHVAKVYRRDQPAMARGRYREFYQCDYDYVGQSGLMIADSECMKIIDDIFLELDLGEFVNKVNHKVLLNGMLEVCQIPSDKFKTVCSSIDKLDKQPWVEVRDELVNVKNIHENAVDALHGFLTLRAENPKMSNDQVLDTIFARSAGNANVEKGISELRTLLEYCTAYGISERICIEPSLARGLDYYTGVIFEMVITKSSFENAAPNAEESQVKKGKADKKAAKEDSNVGSVAAGGRYDGLVKSISKFDAPCVGFSLGIERIYRLVQRRNEARGLKVRDTDTDVYVAVSGRKEFKDLFLQRMTICTQLWKADIKTEYAYKAKPKLLNQLQYCEQNGIATMIIIGEDEVARGVVKLRDVASRAEEEIPISDVVVKVLERSKQVLAPPGKVPTEATVDMRSLPWLVASTIVASSLGYYPFRGCADCGRPSFCPPCPTAPAYSPGQNPQIVSEVVDCPEPVCAETSEGSPNRNAARVPQRTVRLPEASGGGGHRKYPQARVLEVDSTPTRPSESTEIEEEVTSEAPFHEHSPPTPPPVSRPEVESSGEASSFAPYLQRIFGVRSRVPRKVNFKCNDERLRMIMHQSMDSTDLTVSKRLISNEAERVFHGKFDVVCSPTRLSYIANTRRYCEVTQQDVVCLAFMH</sequence>
<dbReference type="GO" id="GO:0005739">
    <property type="term" value="C:mitochondrion"/>
    <property type="evidence" value="ECO:0007669"/>
    <property type="project" value="TreeGrafter"/>
</dbReference>
<dbReference type="Pfam" id="PF13393">
    <property type="entry name" value="tRNA-synt_His"/>
    <property type="match status" value="1"/>
</dbReference>
<comment type="caution">
    <text evidence="11">The sequence shown here is derived from an EMBL/GenBank/DDBJ whole genome shotgun (WGS) entry which is preliminary data.</text>
</comment>
<dbReference type="FunFam" id="3.40.50.800:FF:000008">
    <property type="entry name" value="histidine--tRNA ligase, cytoplasmic isoform X1"/>
    <property type="match status" value="1"/>
</dbReference>
<feature type="domain" description="Aminoacyl-transfer RNA synthetases class-II family profile" evidence="10">
    <location>
        <begin position="43"/>
        <end position="398"/>
    </location>
</feature>
<dbReference type="CDD" id="cd00773">
    <property type="entry name" value="HisRS-like_core"/>
    <property type="match status" value="1"/>
</dbReference>
<dbReference type="InterPro" id="IPR004154">
    <property type="entry name" value="Anticodon-bd"/>
</dbReference>
<evidence type="ECO:0000256" key="6">
    <source>
        <dbReference type="ARBA" id="ARBA00022917"/>
    </source>
</evidence>
<comment type="catalytic activity">
    <reaction evidence="8">
        <text>tRNA(His) + L-histidine + ATP = L-histidyl-tRNA(His) + AMP + diphosphate + H(+)</text>
        <dbReference type="Rhea" id="RHEA:17313"/>
        <dbReference type="Rhea" id="RHEA-COMP:9665"/>
        <dbReference type="Rhea" id="RHEA-COMP:9689"/>
        <dbReference type="ChEBI" id="CHEBI:15378"/>
        <dbReference type="ChEBI" id="CHEBI:30616"/>
        <dbReference type="ChEBI" id="CHEBI:33019"/>
        <dbReference type="ChEBI" id="CHEBI:57595"/>
        <dbReference type="ChEBI" id="CHEBI:78442"/>
        <dbReference type="ChEBI" id="CHEBI:78527"/>
        <dbReference type="ChEBI" id="CHEBI:456215"/>
        <dbReference type="EC" id="6.1.1.21"/>
    </reaction>
</comment>
<keyword evidence="6" id="KW-0648">Protein biosynthesis</keyword>
<dbReference type="Gene3D" id="3.40.50.800">
    <property type="entry name" value="Anticodon-binding domain"/>
    <property type="match status" value="1"/>
</dbReference>
<evidence type="ECO:0000256" key="4">
    <source>
        <dbReference type="ARBA" id="ARBA00022741"/>
    </source>
</evidence>
<dbReference type="GO" id="GO:0004821">
    <property type="term" value="F:histidine-tRNA ligase activity"/>
    <property type="evidence" value="ECO:0007669"/>
    <property type="project" value="UniProtKB-EC"/>
</dbReference>
<evidence type="ECO:0000256" key="3">
    <source>
        <dbReference type="ARBA" id="ARBA00022598"/>
    </source>
</evidence>
<dbReference type="SUPFAM" id="SSF52954">
    <property type="entry name" value="Class II aaRS ABD-related"/>
    <property type="match status" value="1"/>
</dbReference>
<evidence type="ECO:0000259" key="10">
    <source>
        <dbReference type="PROSITE" id="PS50862"/>
    </source>
</evidence>
<evidence type="ECO:0000256" key="9">
    <source>
        <dbReference type="SAM" id="MobiDB-lite"/>
    </source>
</evidence>
<evidence type="ECO:0000256" key="7">
    <source>
        <dbReference type="ARBA" id="ARBA00023146"/>
    </source>
</evidence>
<dbReference type="Gene3D" id="3.30.930.10">
    <property type="entry name" value="Bira Bifunctional Protein, Domain 2"/>
    <property type="match status" value="1"/>
</dbReference>
<dbReference type="InterPro" id="IPR036621">
    <property type="entry name" value="Anticodon-bd_dom_sf"/>
</dbReference>
<dbReference type="Proteomes" id="UP001175271">
    <property type="component" value="Unassembled WGS sequence"/>
</dbReference>
<evidence type="ECO:0000313" key="11">
    <source>
        <dbReference type="EMBL" id="KAK0410734.1"/>
    </source>
</evidence>
<dbReference type="GO" id="GO:0005524">
    <property type="term" value="F:ATP binding"/>
    <property type="evidence" value="ECO:0007669"/>
    <property type="project" value="UniProtKB-KW"/>
</dbReference>
<organism evidence="11 12">
    <name type="scientific">Steinernema hermaphroditum</name>
    <dbReference type="NCBI Taxonomy" id="289476"/>
    <lineage>
        <taxon>Eukaryota</taxon>
        <taxon>Metazoa</taxon>
        <taxon>Ecdysozoa</taxon>
        <taxon>Nematoda</taxon>
        <taxon>Chromadorea</taxon>
        <taxon>Rhabditida</taxon>
        <taxon>Tylenchina</taxon>
        <taxon>Panagrolaimomorpha</taxon>
        <taxon>Strongyloidoidea</taxon>
        <taxon>Steinernematidae</taxon>
        <taxon>Steinernema</taxon>
    </lineage>
</organism>
<evidence type="ECO:0000313" key="12">
    <source>
        <dbReference type="Proteomes" id="UP001175271"/>
    </source>
</evidence>